<reference evidence="2 3" key="1">
    <citation type="submission" date="2018-01" db="EMBL/GenBank/DDBJ databases">
        <title>Genomic Encyclopedia of Type Strains, Phase III (KMG-III): the genomes of soil and plant-associated and newly described type strains.</title>
        <authorList>
            <person name="Whitman W."/>
        </authorList>
    </citation>
    <scope>NUCLEOTIDE SEQUENCE [LARGE SCALE GENOMIC DNA]</scope>
    <source>
        <strain evidence="2 3">1131</strain>
    </source>
</reference>
<comment type="caution">
    <text evidence="2">The sequence shown here is derived from an EMBL/GenBank/DDBJ whole genome shotgun (WGS) entry which is preliminary data.</text>
</comment>
<name>A0A2S4MQ73_9HYPH</name>
<sequence>MEIRTAISPEPKFSPEAEPGAGAVYREYA</sequence>
<gene>
    <name evidence="2" type="ORF">CYD53_101416</name>
</gene>
<keyword evidence="3" id="KW-1185">Reference proteome</keyword>
<evidence type="ECO:0000256" key="1">
    <source>
        <dbReference type="SAM" id="MobiDB-lite"/>
    </source>
</evidence>
<evidence type="ECO:0000313" key="3">
    <source>
        <dbReference type="Proteomes" id="UP000236919"/>
    </source>
</evidence>
<protein>
    <submittedName>
        <fullName evidence="2">Uncharacterized protein</fullName>
    </submittedName>
</protein>
<dbReference type="Proteomes" id="UP000236919">
    <property type="component" value="Unassembled WGS sequence"/>
</dbReference>
<feature type="region of interest" description="Disordered" evidence="1">
    <location>
        <begin position="1"/>
        <end position="21"/>
    </location>
</feature>
<organism evidence="2 3">
    <name type="scientific">Bosea psychrotolerans</name>
    <dbReference type="NCBI Taxonomy" id="1871628"/>
    <lineage>
        <taxon>Bacteria</taxon>
        <taxon>Pseudomonadati</taxon>
        <taxon>Pseudomonadota</taxon>
        <taxon>Alphaproteobacteria</taxon>
        <taxon>Hyphomicrobiales</taxon>
        <taxon>Boseaceae</taxon>
        <taxon>Bosea</taxon>
    </lineage>
</organism>
<proteinExistence type="predicted"/>
<accession>A0A2S4MQ73</accession>
<dbReference type="AlphaFoldDB" id="A0A2S4MQ73"/>
<dbReference type="EMBL" id="PQFZ01000001">
    <property type="protein sequence ID" value="POR56893.1"/>
    <property type="molecule type" value="Genomic_DNA"/>
</dbReference>
<evidence type="ECO:0000313" key="2">
    <source>
        <dbReference type="EMBL" id="POR56893.1"/>
    </source>
</evidence>